<gene>
    <name evidence="2" type="ORF">LTR16_003278</name>
</gene>
<reference evidence="2 3" key="1">
    <citation type="submission" date="2023-08" db="EMBL/GenBank/DDBJ databases">
        <title>Black Yeasts Isolated from many extreme environments.</title>
        <authorList>
            <person name="Coleine C."/>
            <person name="Stajich J.E."/>
            <person name="Selbmann L."/>
        </authorList>
    </citation>
    <scope>NUCLEOTIDE SEQUENCE [LARGE SCALE GENOMIC DNA]</scope>
    <source>
        <strain evidence="2 3">CCFEE 536</strain>
    </source>
</reference>
<name>A0ABR0KU15_9PEZI</name>
<feature type="compositionally biased region" description="Polar residues" evidence="1">
    <location>
        <begin position="66"/>
        <end position="84"/>
    </location>
</feature>
<keyword evidence="3" id="KW-1185">Reference proteome</keyword>
<proteinExistence type="predicted"/>
<organism evidence="2 3">
    <name type="scientific">Cryomyces antarcticus</name>
    <dbReference type="NCBI Taxonomy" id="329879"/>
    <lineage>
        <taxon>Eukaryota</taxon>
        <taxon>Fungi</taxon>
        <taxon>Dikarya</taxon>
        <taxon>Ascomycota</taxon>
        <taxon>Pezizomycotina</taxon>
        <taxon>Dothideomycetes</taxon>
        <taxon>Dothideomycetes incertae sedis</taxon>
        <taxon>Cryomyces</taxon>
    </lineage>
</organism>
<feature type="region of interest" description="Disordered" evidence="1">
    <location>
        <begin position="59"/>
        <end position="84"/>
    </location>
</feature>
<protein>
    <submittedName>
        <fullName evidence="2">Uncharacterized protein</fullName>
    </submittedName>
</protein>
<sequence length="466" mass="52733">MKRDTLFPTADQEFTLIASHPAYGLRSVYPRPERPPRSQLWQNINPAHIRIRSASPELNKAPKASLETQDLQTGERTGNIGDNDTAMSEAPEHEDCADDAMEHDARTHEAIDTAQFEGIANPNHVHLDVCDEEQRNLTGYEHLRKHDPGPPAPAFANDEELHFPRSSERLRYHLARPVDRPDGRWEIPLSGSWFEANGSYFKGTPHRNRMEKAQLGCAKKPEAARKWKQDRLRELIYESICHCFEYHGLPFSWMDGDGYRSDANMEAAYELLAVQPWESPTLPTACWHLQNSLGGGKPVANFPEPRRPPLPYPRRNPNPTPSRSISPLNVIETKGRRRSAAPPPATGWTGTKHVPPDDGSCEWALRYGRRLKLRPEPGEPFSELRHDSGAVVQRGPANRTEEELCKVSVDDAKDWTIEDKVQLVLYSRDVIETTKCDDEMDIALDINYAYGKEADAYLGVEPETTL</sequence>
<evidence type="ECO:0000313" key="3">
    <source>
        <dbReference type="Proteomes" id="UP001357485"/>
    </source>
</evidence>
<dbReference type="EMBL" id="JAVRRA010024945">
    <property type="protein sequence ID" value="KAK5125569.1"/>
    <property type="molecule type" value="Genomic_DNA"/>
</dbReference>
<evidence type="ECO:0000256" key="1">
    <source>
        <dbReference type="SAM" id="MobiDB-lite"/>
    </source>
</evidence>
<comment type="caution">
    <text evidence="2">The sequence shown here is derived from an EMBL/GenBank/DDBJ whole genome shotgun (WGS) entry which is preliminary data.</text>
</comment>
<accession>A0ABR0KU15</accession>
<feature type="compositionally biased region" description="Pro residues" evidence="1">
    <location>
        <begin position="308"/>
        <end position="320"/>
    </location>
</feature>
<dbReference type="Proteomes" id="UP001357485">
    <property type="component" value="Unassembled WGS sequence"/>
</dbReference>
<evidence type="ECO:0000313" key="2">
    <source>
        <dbReference type="EMBL" id="KAK5125569.1"/>
    </source>
</evidence>
<feature type="region of interest" description="Disordered" evidence="1">
    <location>
        <begin position="297"/>
        <end position="355"/>
    </location>
</feature>